<gene>
    <name evidence="5" type="ORF">DW944_01245</name>
</gene>
<proteinExistence type="predicted"/>
<evidence type="ECO:0000313" key="6">
    <source>
        <dbReference type="Proteomes" id="UP000284779"/>
    </source>
</evidence>
<evidence type="ECO:0000313" key="5">
    <source>
        <dbReference type="EMBL" id="RHA20822.1"/>
    </source>
</evidence>
<dbReference type="PANTHER" id="PTHR30146:SF109">
    <property type="entry name" value="HTH-TYPE TRANSCRIPTIONAL REGULATOR GALS"/>
    <property type="match status" value="1"/>
</dbReference>
<comment type="caution">
    <text evidence="5">The sequence shown here is derived from an EMBL/GenBank/DDBJ whole genome shotgun (WGS) entry which is preliminary data.</text>
</comment>
<evidence type="ECO:0000256" key="3">
    <source>
        <dbReference type="ARBA" id="ARBA00023163"/>
    </source>
</evidence>
<name>A0A413RDG3_9FIRM</name>
<dbReference type="GO" id="GO:0003700">
    <property type="term" value="F:DNA-binding transcription factor activity"/>
    <property type="evidence" value="ECO:0007669"/>
    <property type="project" value="TreeGrafter"/>
</dbReference>
<keyword evidence="1" id="KW-0805">Transcription regulation</keyword>
<dbReference type="EMBL" id="QSFD01000001">
    <property type="protein sequence ID" value="RHA20822.1"/>
    <property type="molecule type" value="Genomic_DNA"/>
</dbReference>
<accession>A0A413RDG3</accession>
<keyword evidence="3" id="KW-0804">Transcription</keyword>
<dbReference type="InterPro" id="IPR000843">
    <property type="entry name" value="HTH_LacI"/>
</dbReference>
<evidence type="ECO:0000259" key="4">
    <source>
        <dbReference type="PROSITE" id="PS50932"/>
    </source>
</evidence>
<dbReference type="SUPFAM" id="SSF47413">
    <property type="entry name" value="lambda repressor-like DNA-binding domains"/>
    <property type="match status" value="1"/>
</dbReference>
<dbReference type="Pfam" id="PF13377">
    <property type="entry name" value="Peripla_BP_3"/>
    <property type="match status" value="1"/>
</dbReference>
<evidence type="ECO:0000256" key="2">
    <source>
        <dbReference type="ARBA" id="ARBA00023125"/>
    </source>
</evidence>
<dbReference type="SUPFAM" id="SSF53822">
    <property type="entry name" value="Periplasmic binding protein-like I"/>
    <property type="match status" value="1"/>
</dbReference>
<dbReference type="Gene3D" id="1.10.260.40">
    <property type="entry name" value="lambda repressor-like DNA-binding domains"/>
    <property type="match status" value="1"/>
</dbReference>
<dbReference type="CDD" id="cd01392">
    <property type="entry name" value="HTH_LacI"/>
    <property type="match status" value="1"/>
</dbReference>
<dbReference type="InterPro" id="IPR028082">
    <property type="entry name" value="Peripla_BP_I"/>
</dbReference>
<dbReference type="RefSeq" id="WP_117901575.1">
    <property type="nucleotide sequence ID" value="NZ_CATWJF010000004.1"/>
</dbReference>
<dbReference type="AlphaFoldDB" id="A0A413RDG3"/>
<keyword evidence="2" id="KW-0238">DNA-binding</keyword>
<dbReference type="InterPro" id="IPR046335">
    <property type="entry name" value="LacI/GalR-like_sensor"/>
</dbReference>
<dbReference type="Gene3D" id="3.40.50.2300">
    <property type="match status" value="2"/>
</dbReference>
<dbReference type="Proteomes" id="UP000284779">
    <property type="component" value="Unassembled WGS sequence"/>
</dbReference>
<protein>
    <submittedName>
        <fullName evidence="5">LacI family transcriptional regulator</fullName>
    </submittedName>
</protein>
<dbReference type="PANTHER" id="PTHR30146">
    <property type="entry name" value="LACI-RELATED TRANSCRIPTIONAL REPRESSOR"/>
    <property type="match status" value="1"/>
</dbReference>
<dbReference type="InterPro" id="IPR010982">
    <property type="entry name" value="Lambda_DNA-bd_dom_sf"/>
</dbReference>
<feature type="domain" description="HTH lacI-type" evidence="4">
    <location>
        <begin position="4"/>
        <end position="55"/>
    </location>
</feature>
<reference evidence="5 6" key="1">
    <citation type="submission" date="2018-08" db="EMBL/GenBank/DDBJ databases">
        <title>A genome reference for cultivated species of the human gut microbiota.</title>
        <authorList>
            <person name="Zou Y."/>
            <person name="Xue W."/>
            <person name="Luo G."/>
        </authorList>
    </citation>
    <scope>NUCLEOTIDE SEQUENCE [LARGE SCALE GENOMIC DNA]</scope>
    <source>
        <strain evidence="5 6">AM44-11BH</strain>
    </source>
</reference>
<dbReference type="PROSITE" id="PS50932">
    <property type="entry name" value="HTH_LACI_2"/>
    <property type="match status" value="1"/>
</dbReference>
<dbReference type="SMART" id="SM00354">
    <property type="entry name" value="HTH_LACI"/>
    <property type="match status" value="1"/>
</dbReference>
<dbReference type="GO" id="GO:0000976">
    <property type="term" value="F:transcription cis-regulatory region binding"/>
    <property type="evidence" value="ECO:0007669"/>
    <property type="project" value="TreeGrafter"/>
</dbReference>
<sequence length="336" mass="37839">MGKVRMIDIAQKVGVSAVTVHNALTGKKGVSDDIREEIKKVANEMGYQQSQGLKLSDGERFINVGVIISEKFLDDYDTFYWRIYQEIALAADEKQCMVTVDVLKKNMEDYNILPRSVINNAVDAIIIIGELSHDYIKFIKSQVSIPIVFLDFYDKDIADNAVVTDNFYGMYILTEYLFENGFNNIAYVGSIHSTSSIMDRYCGYYKAIIQHGATLRDDWIIEDRDAEGSRIELKIPSHMPEAFVCNCDMIADILIEDLKNLGYRIPEDISVVGFDNFLATGNKNDNITTYEVNMKAMAKVALNKVLKQIKKPGAARGLDIVAGHIVEKSTVKKLNK</sequence>
<evidence type="ECO:0000256" key="1">
    <source>
        <dbReference type="ARBA" id="ARBA00023015"/>
    </source>
</evidence>
<dbReference type="Pfam" id="PF00356">
    <property type="entry name" value="LacI"/>
    <property type="match status" value="1"/>
</dbReference>
<organism evidence="5 6">
    <name type="scientific">Eubacterium ventriosum</name>
    <dbReference type="NCBI Taxonomy" id="39496"/>
    <lineage>
        <taxon>Bacteria</taxon>
        <taxon>Bacillati</taxon>
        <taxon>Bacillota</taxon>
        <taxon>Clostridia</taxon>
        <taxon>Eubacteriales</taxon>
        <taxon>Eubacteriaceae</taxon>
        <taxon>Eubacterium</taxon>
    </lineage>
</organism>
<keyword evidence="6" id="KW-1185">Reference proteome</keyword>
<dbReference type="CDD" id="cd19974">
    <property type="entry name" value="PBP1_LacI-like"/>
    <property type="match status" value="1"/>
</dbReference>